<protein>
    <submittedName>
        <fullName evidence="2">Uncharacterized protein</fullName>
    </submittedName>
</protein>
<dbReference type="OrthoDB" id="3403621at2"/>
<sequence length="336" mass="37325">MRRTNLTTATVLCAAVLLGACTSDETNAFDRDRFNTMLEQGRVSENDLTGVIERLAKGCMEDRGFTVHPLKMEAPPTATAVPAANSNIEVVMRARYMYQTDTLDESGYGASPFEDLGFTPGGSDSPFADDPFSELPDEEQLEYWLAYDGSYLGNGYPDAQPPEGSYETVAVDGREYQYPNSGCYAEIQDEVFEGDIHGYLTVAHWATEGMGYVGYGEFHDHSDVAVALDDWSVCMSDNGYPDLADPTDAIQLARDLYRDADVFGPVDEGFEDLKQQEIVIAQTDYGCNVEAELDERQVEIFWSILEPYVVEHEAEIYAWKDLTDQALERAQAMLAS</sequence>
<evidence type="ECO:0000313" key="2">
    <source>
        <dbReference type="EMBL" id="TQL76708.1"/>
    </source>
</evidence>
<evidence type="ECO:0000313" key="3">
    <source>
        <dbReference type="Proteomes" id="UP000317043"/>
    </source>
</evidence>
<organism evidence="2 3">
    <name type="scientific">Stackebrandtia endophytica</name>
    <dbReference type="NCBI Taxonomy" id="1496996"/>
    <lineage>
        <taxon>Bacteria</taxon>
        <taxon>Bacillati</taxon>
        <taxon>Actinomycetota</taxon>
        <taxon>Actinomycetes</taxon>
        <taxon>Glycomycetales</taxon>
        <taxon>Glycomycetaceae</taxon>
        <taxon>Stackebrandtia</taxon>
    </lineage>
</organism>
<proteinExistence type="predicted"/>
<accession>A0A543AVU6</accession>
<keyword evidence="1" id="KW-0732">Signal</keyword>
<dbReference type="Proteomes" id="UP000317043">
    <property type="component" value="Unassembled WGS sequence"/>
</dbReference>
<dbReference type="InParanoid" id="A0A543AVU6"/>
<evidence type="ECO:0000256" key="1">
    <source>
        <dbReference type="SAM" id="SignalP"/>
    </source>
</evidence>
<dbReference type="EMBL" id="VFOW01000001">
    <property type="protein sequence ID" value="TQL76708.1"/>
    <property type="molecule type" value="Genomic_DNA"/>
</dbReference>
<dbReference type="AlphaFoldDB" id="A0A543AVU6"/>
<name>A0A543AVU6_9ACTN</name>
<keyword evidence="3" id="KW-1185">Reference proteome</keyword>
<feature type="signal peptide" evidence="1">
    <location>
        <begin position="1"/>
        <end position="28"/>
    </location>
</feature>
<dbReference type="PROSITE" id="PS51257">
    <property type="entry name" value="PROKAR_LIPOPROTEIN"/>
    <property type="match status" value="1"/>
</dbReference>
<dbReference type="RefSeq" id="WP_142038505.1">
    <property type="nucleotide sequence ID" value="NZ_JBHTGS010000001.1"/>
</dbReference>
<feature type="chain" id="PRO_5021780969" evidence="1">
    <location>
        <begin position="29"/>
        <end position="336"/>
    </location>
</feature>
<comment type="caution">
    <text evidence="2">The sequence shown here is derived from an EMBL/GenBank/DDBJ whole genome shotgun (WGS) entry which is preliminary data.</text>
</comment>
<gene>
    <name evidence="2" type="ORF">FB566_2243</name>
</gene>
<reference evidence="2 3" key="1">
    <citation type="submission" date="2019-06" db="EMBL/GenBank/DDBJ databases">
        <title>Sequencing the genomes of 1000 actinobacteria strains.</title>
        <authorList>
            <person name="Klenk H.-P."/>
        </authorList>
    </citation>
    <scope>NUCLEOTIDE SEQUENCE [LARGE SCALE GENOMIC DNA]</scope>
    <source>
        <strain evidence="2 3">DSM 45928</strain>
    </source>
</reference>